<protein>
    <submittedName>
        <fullName evidence="1">Uncharacterized protein</fullName>
    </submittedName>
</protein>
<dbReference type="EMBL" id="ANFM02000070">
    <property type="protein sequence ID" value="EOD77138.1"/>
    <property type="molecule type" value="Genomic_DNA"/>
</dbReference>
<comment type="caution">
    <text evidence="1">The sequence shown here is derived from an EMBL/GenBank/DDBJ whole genome shotgun (WGS) entry which is preliminary data.</text>
</comment>
<dbReference type="Proteomes" id="UP000011223">
    <property type="component" value="Unassembled WGS sequence"/>
</dbReference>
<organism evidence="1 2">
    <name type="scientific">Grimontia indica</name>
    <dbReference type="NCBI Taxonomy" id="1056512"/>
    <lineage>
        <taxon>Bacteria</taxon>
        <taxon>Pseudomonadati</taxon>
        <taxon>Pseudomonadota</taxon>
        <taxon>Gammaproteobacteria</taxon>
        <taxon>Vibrionales</taxon>
        <taxon>Vibrionaceae</taxon>
        <taxon>Grimontia</taxon>
    </lineage>
</organism>
<proteinExistence type="predicted"/>
<evidence type="ECO:0000313" key="1">
    <source>
        <dbReference type="EMBL" id="EOD77138.1"/>
    </source>
</evidence>
<accession>R1GLU5</accession>
<sequence>MDHAGAHSELMAEAIKSFFQFKTHPPIKAAFSANYCYVTASFYGLVF</sequence>
<evidence type="ECO:0000313" key="2">
    <source>
        <dbReference type="Proteomes" id="UP000011223"/>
    </source>
</evidence>
<dbReference type="AlphaFoldDB" id="R1GLU5"/>
<name>R1GLU5_9GAMM</name>
<keyword evidence="2" id="KW-1185">Reference proteome</keyword>
<reference evidence="1 2" key="1">
    <citation type="journal article" date="2014" name="PLoS ONE">
        <title>Grimontia indica AK16(T), sp. nov., Isolated from a Seawater Sample Reports the Presence of Pathogenic Genes Similar to Vibrio Genus.</title>
        <authorList>
            <person name="Singh A."/>
            <person name="Vaidya B."/>
            <person name="Khatri I."/>
            <person name="Srinivas T.N."/>
            <person name="Subramanian S."/>
            <person name="Korpole S."/>
            <person name="Pinnaka A.K."/>
        </authorList>
    </citation>
    <scope>NUCLEOTIDE SEQUENCE [LARGE SCALE GENOMIC DNA]</scope>
    <source>
        <strain evidence="1 2">AK16</strain>
    </source>
</reference>
<gene>
    <name evidence="1" type="ORF">D515_04650</name>
</gene>